<dbReference type="EMBL" id="CADEPM010000012">
    <property type="protein sequence ID" value="CAB3411152.1"/>
    <property type="molecule type" value="Genomic_DNA"/>
</dbReference>
<proteinExistence type="predicted"/>
<evidence type="ECO:0000313" key="5">
    <source>
        <dbReference type="EMBL" id="CAB3411152.1"/>
    </source>
</evidence>
<dbReference type="SMART" id="SM00027">
    <property type="entry name" value="EH"/>
    <property type="match status" value="3"/>
</dbReference>
<accession>A0A8S1FFD7</accession>
<feature type="domain" description="EH" evidence="3">
    <location>
        <begin position="336"/>
        <end position="425"/>
    </location>
</feature>
<evidence type="ECO:0000256" key="1">
    <source>
        <dbReference type="ARBA" id="ARBA00022837"/>
    </source>
</evidence>
<reference evidence="5 6" key="1">
    <citation type="submission" date="2020-04" db="EMBL/GenBank/DDBJ databases">
        <authorList>
            <person name="Laetsch R D."/>
            <person name="Stevens L."/>
            <person name="Kumar S."/>
            <person name="Blaxter L. M."/>
        </authorList>
    </citation>
    <scope>NUCLEOTIDE SEQUENCE [LARGE SCALE GENOMIC DNA]</scope>
</reference>
<feature type="domain" description="EH" evidence="3">
    <location>
        <begin position="11"/>
        <end position="101"/>
    </location>
</feature>
<keyword evidence="6" id="KW-1185">Reference proteome</keyword>
<feature type="region of interest" description="Disordered" evidence="2">
    <location>
        <begin position="675"/>
        <end position="780"/>
    </location>
</feature>
<dbReference type="PANTHER" id="PTHR11216:SF176">
    <property type="entry name" value="EPIDERMAL GROWTH FACTOR RECEPTOR PATHWAY SUBSTRATE CLONE 15, ISOFORM A"/>
    <property type="match status" value="1"/>
</dbReference>
<dbReference type="GO" id="GO:0030132">
    <property type="term" value="C:clathrin coat of coated pit"/>
    <property type="evidence" value="ECO:0007669"/>
    <property type="project" value="TreeGrafter"/>
</dbReference>
<dbReference type="InterPro" id="IPR011992">
    <property type="entry name" value="EF-hand-dom_pair"/>
</dbReference>
<evidence type="ECO:0008006" key="7">
    <source>
        <dbReference type="Google" id="ProtNLM"/>
    </source>
</evidence>
<dbReference type="PANTHER" id="PTHR11216">
    <property type="entry name" value="EH DOMAIN"/>
    <property type="match status" value="1"/>
</dbReference>
<dbReference type="Proteomes" id="UP000494206">
    <property type="component" value="Unassembled WGS sequence"/>
</dbReference>
<feature type="region of interest" description="Disordered" evidence="2">
    <location>
        <begin position="121"/>
        <end position="146"/>
    </location>
</feature>
<dbReference type="Pfam" id="PF12763">
    <property type="entry name" value="EH"/>
    <property type="match status" value="3"/>
</dbReference>
<feature type="compositionally biased region" description="Low complexity" evidence="2">
    <location>
        <begin position="771"/>
        <end position="780"/>
    </location>
</feature>
<dbReference type="GO" id="GO:0016197">
    <property type="term" value="P:endosomal transport"/>
    <property type="evidence" value="ECO:0007669"/>
    <property type="project" value="TreeGrafter"/>
</dbReference>
<dbReference type="OrthoDB" id="524326at2759"/>
<evidence type="ECO:0000313" key="6">
    <source>
        <dbReference type="Proteomes" id="UP000494206"/>
    </source>
</evidence>
<feature type="compositionally biased region" description="Polar residues" evidence="2">
    <location>
        <begin position="678"/>
        <end position="689"/>
    </location>
</feature>
<dbReference type="GO" id="GO:0045296">
    <property type="term" value="F:cadherin binding"/>
    <property type="evidence" value="ECO:0007669"/>
    <property type="project" value="TreeGrafter"/>
</dbReference>
<dbReference type="Gene3D" id="1.10.238.10">
    <property type="entry name" value="EF-hand"/>
    <property type="match status" value="3"/>
</dbReference>
<dbReference type="InterPro" id="IPR002048">
    <property type="entry name" value="EF_hand_dom"/>
</dbReference>
<dbReference type="FunFam" id="1.10.238.10:FF:000271">
    <property type="entry name" value="Epidermal growth factor receptor substrate 15 homolog"/>
    <property type="match status" value="1"/>
</dbReference>
<name>A0A8S1FFD7_9PELO</name>
<dbReference type="PROSITE" id="PS50031">
    <property type="entry name" value="EH"/>
    <property type="match status" value="3"/>
</dbReference>
<dbReference type="GO" id="GO:0006897">
    <property type="term" value="P:endocytosis"/>
    <property type="evidence" value="ECO:0007669"/>
    <property type="project" value="TreeGrafter"/>
</dbReference>
<feature type="compositionally biased region" description="Low complexity" evidence="2">
    <location>
        <begin position="731"/>
        <end position="741"/>
    </location>
</feature>
<gene>
    <name evidence="5" type="ORF">CBOVIS_LOCUS12574</name>
</gene>
<evidence type="ECO:0000256" key="2">
    <source>
        <dbReference type="SAM" id="MobiDB-lite"/>
    </source>
</evidence>
<feature type="domain" description="EH" evidence="3">
    <location>
        <begin position="156"/>
        <end position="244"/>
    </location>
</feature>
<dbReference type="PROSITE" id="PS00018">
    <property type="entry name" value="EF_HAND_1"/>
    <property type="match status" value="1"/>
</dbReference>
<feature type="compositionally biased region" description="Pro residues" evidence="2">
    <location>
        <begin position="742"/>
        <end position="756"/>
    </location>
</feature>
<dbReference type="SUPFAM" id="SSF47473">
    <property type="entry name" value="EF-hand"/>
    <property type="match status" value="3"/>
</dbReference>
<organism evidence="5 6">
    <name type="scientific">Caenorhabditis bovis</name>
    <dbReference type="NCBI Taxonomy" id="2654633"/>
    <lineage>
        <taxon>Eukaryota</taxon>
        <taxon>Metazoa</taxon>
        <taxon>Ecdysozoa</taxon>
        <taxon>Nematoda</taxon>
        <taxon>Chromadorea</taxon>
        <taxon>Rhabditida</taxon>
        <taxon>Rhabditina</taxon>
        <taxon>Rhabditomorpha</taxon>
        <taxon>Rhabditoidea</taxon>
        <taxon>Rhabditidae</taxon>
        <taxon>Peloderinae</taxon>
        <taxon>Caenorhabditis</taxon>
    </lineage>
</organism>
<dbReference type="InterPro" id="IPR000261">
    <property type="entry name" value="EH_dom"/>
</dbReference>
<comment type="caution">
    <text evidence="5">The sequence shown here is derived from an EMBL/GenBank/DDBJ whole genome shotgun (WGS) entry which is preliminary data.</text>
</comment>
<evidence type="ECO:0000259" key="4">
    <source>
        <dbReference type="PROSITE" id="PS50222"/>
    </source>
</evidence>
<dbReference type="GO" id="GO:0005509">
    <property type="term" value="F:calcium ion binding"/>
    <property type="evidence" value="ECO:0007669"/>
    <property type="project" value="InterPro"/>
</dbReference>
<sequence length="798" mass="85766">MDDSYAIATPHNDVFANIYKEFNPQNLPRVNAAEAAAFLKTSNLPMPTLGQIWELSDSSKMGSLDKRGAYAAFKLVAAAQQGKPVANSCLYDSSLAPPKFGPQHPPIPPASLQHHFVPSFPAQGHAPPVPPPPQFSSQQSSPSHLATAPWGISAVDQAKYDSIFQSLNPVNGKLSGASIRPVLMNSGLDAVSLAKIWELADQDKDGQLDLVEMSVALHLVYKALQNEPVPLQLPPNLIHPTKAMYVQKISPAFPPSRPQFGSRAGSVTSLDEVHMNSSYTMPRQAPRAFSAQPQTNGAVGGRLSGASTPVTGSQMPVSGSMHSINSMPASGEWPVNTGLYAAKFIQSDANSDGFVDGTDVRQEFLATGVAPAVLGRIWALVDIGKTGMLNLEQYSLMMYMIDNFKQGGEIPYDLPAHLVPPSLRDPSTAPPPAQSVATPQLPEATSMELKEALDGENEEMKQLAEAIQEMILERKAAEENVVQLEADMTVKNSKIKNLQIELATLESTVKQLERQKMEANRRLADYDTQISQLEAACAAQREKKEETEKRAKQIADDAQNAEANKASDEKEIEELKKELAELDSTLRTVQSETARESAERETIVSQLTTLERREIRDNSQLEKLSSENEKIKKMTDEIVSAVEEGGEKMENVLKANPALLATSLDNSLLSDDTFYGEASTSNSSHQIQQPPDPFASAKANPAADPFAQVDPFASQGSFAAAFPTDPFSQGFPADASFAPPASSAPPKPAPPRPAPPKSARTTPVPQPAAQDPFAPSQGAAAAAQANFANFADFGSAFN</sequence>
<dbReference type="SMART" id="SM00054">
    <property type="entry name" value="EFh"/>
    <property type="match status" value="2"/>
</dbReference>
<dbReference type="InterPro" id="IPR018247">
    <property type="entry name" value="EF_Hand_1_Ca_BS"/>
</dbReference>
<dbReference type="CDD" id="cd00052">
    <property type="entry name" value="EH"/>
    <property type="match status" value="3"/>
</dbReference>
<feature type="region of interest" description="Disordered" evidence="2">
    <location>
        <begin position="547"/>
        <end position="572"/>
    </location>
</feature>
<dbReference type="AlphaFoldDB" id="A0A8S1FFD7"/>
<protein>
    <recommendedName>
        <fullName evidence="7">Epidermal growth factor receptor substrate 15-like 1</fullName>
    </recommendedName>
</protein>
<evidence type="ECO:0000259" key="3">
    <source>
        <dbReference type="PROSITE" id="PS50031"/>
    </source>
</evidence>
<keyword evidence="1" id="KW-0106">Calcium</keyword>
<dbReference type="PROSITE" id="PS50222">
    <property type="entry name" value="EF_HAND_2"/>
    <property type="match status" value="1"/>
</dbReference>
<feature type="domain" description="EF-hand" evidence="4">
    <location>
        <begin position="188"/>
        <end position="223"/>
    </location>
</feature>